<proteinExistence type="predicted"/>
<evidence type="ECO:0000313" key="2">
    <source>
        <dbReference type="EMBL" id="GID79607.1"/>
    </source>
</evidence>
<dbReference type="PANTHER" id="PTHR35446:SF3">
    <property type="entry name" value="CMD DOMAIN-CONTAINING PROTEIN"/>
    <property type="match status" value="1"/>
</dbReference>
<dbReference type="InterPro" id="IPR029032">
    <property type="entry name" value="AhpD-like"/>
</dbReference>
<gene>
    <name evidence="2" type="ORF">Ade02nite_82480</name>
</gene>
<dbReference type="Proteomes" id="UP000609879">
    <property type="component" value="Unassembled WGS sequence"/>
</dbReference>
<dbReference type="Pfam" id="PF02627">
    <property type="entry name" value="CMD"/>
    <property type="match status" value="1"/>
</dbReference>
<sequence length="184" mass="19129">MTTFPIHTAETAPEGSREALRALAGAFGLVPNLAATMAGSPSLISTFVAAFGQFGGTGFTDAERQVLLLSNAVANRCAWAVAFHSTLALARGAPTAAVQAVRRGELPADPRLAALAATTRAFIDKRGHLDEADLKTFTAGGFDEARILDVITGLAISTMANYTGNLADPPLEQPFEAQSWNGGQ</sequence>
<dbReference type="RefSeq" id="WP_203775995.1">
    <property type="nucleotide sequence ID" value="NZ_BAAABO010000064.1"/>
</dbReference>
<reference evidence="2 3" key="1">
    <citation type="submission" date="2021-01" db="EMBL/GenBank/DDBJ databases">
        <title>Whole genome shotgun sequence of Actinoplanes deccanensis NBRC 13994.</title>
        <authorList>
            <person name="Komaki H."/>
            <person name="Tamura T."/>
        </authorList>
    </citation>
    <scope>NUCLEOTIDE SEQUENCE [LARGE SCALE GENOMIC DNA]</scope>
    <source>
        <strain evidence="2 3">NBRC 13994</strain>
    </source>
</reference>
<accession>A0ABQ3YI10</accession>
<dbReference type="SUPFAM" id="SSF69118">
    <property type="entry name" value="AhpD-like"/>
    <property type="match status" value="1"/>
</dbReference>
<evidence type="ECO:0000259" key="1">
    <source>
        <dbReference type="Pfam" id="PF02627"/>
    </source>
</evidence>
<dbReference type="Gene3D" id="1.20.1290.10">
    <property type="entry name" value="AhpD-like"/>
    <property type="match status" value="1"/>
</dbReference>
<protein>
    <recommendedName>
        <fullName evidence="1">Carboxymuconolactone decarboxylase-like domain-containing protein</fullName>
    </recommendedName>
</protein>
<dbReference type="PANTHER" id="PTHR35446">
    <property type="entry name" value="SI:CH211-175M2.5"/>
    <property type="match status" value="1"/>
</dbReference>
<organism evidence="2 3">
    <name type="scientific">Paractinoplanes deccanensis</name>
    <dbReference type="NCBI Taxonomy" id="113561"/>
    <lineage>
        <taxon>Bacteria</taxon>
        <taxon>Bacillati</taxon>
        <taxon>Actinomycetota</taxon>
        <taxon>Actinomycetes</taxon>
        <taxon>Micromonosporales</taxon>
        <taxon>Micromonosporaceae</taxon>
        <taxon>Paractinoplanes</taxon>
    </lineage>
</organism>
<dbReference type="EMBL" id="BOMI01000174">
    <property type="protein sequence ID" value="GID79607.1"/>
    <property type="molecule type" value="Genomic_DNA"/>
</dbReference>
<comment type="caution">
    <text evidence="2">The sequence shown here is derived from an EMBL/GenBank/DDBJ whole genome shotgun (WGS) entry which is preliminary data.</text>
</comment>
<evidence type="ECO:0000313" key="3">
    <source>
        <dbReference type="Proteomes" id="UP000609879"/>
    </source>
</evidence>
<keyword evidence="3" id="KW-1185">Reference proteome</keyword>
<dbReference type="InterPro" id="IPR003779">
    <property type="entry name" value="CMD-like"/>
</dbReference>
<feature type="domain" description="Carboxymuconolactone decarboxylase-like" evidence="1">
    <location>
        <begin position="51"/>
        <end position="115"/>
    </location>
</feature>
<name>A0ABQ3YI10_9ACTN</name>